<evidence type="ECO:0000256" key="2">
    <source>
        <dbReference type="ARBA" id="ARBA00022574"/>
    </source>
</evidence>
<evidence type="ECO:0000313" key="6">
    <source>
        <dbReference type="EMBL" id="CCC47908.1"/>
    </source>
</evidence>
<evidence type="ECO:0000256" key="4">
    <source>
        <dbReference type="PROSITE-ProRule" id="PRU00221"/>
    </source>
</evidence>
<gene>
    <name evidence="6" type="ORF">TVY486_0501170</name>
</gene>
<evidence type="ECO:0000256" key="1">
    <source>
        <dbReference type="ARBA" id="ARBA00005672"/>
    </source>
</evidence>
<keyword evidence="2 4" id="KW-0853">WD repeat</keyword>
<dbReference type="AlphaFoldDB" id="G0TVE2"/>
<dbReference type="PROSITE" id="PS50294">
    <property type="entry name" value="WD_REPEATS_REGION"/>
    <property type="match status" value="1"/>
</dbReference>
<dbReference type="PANTHER" id="PTHR14205:SF15">
    <property type="entry name" value="EARP AND GARP COMPLEX-INTERACTING PROTEIN 1"/>
    <property type="match status" value="1"/>
</dbReference>
<dbReference type="OMA" id="HKYAILR"/>
<dbReference type="GO" id="GO:0016567">
    <property type="term" value="P:protein ubiquitination"/>
    <property type="evidence" value="ECO:0007669"/>
    <property type="project" value="TreeGrafter"/>
</dbReference>
<evidence type="ECO:0000256" key="3">
    <source>
        <dbReference type="ARBA" id="ARBA00022737"/>
    </source>
</evidence>
<sequence length="338" mass="36055">MYGLGLQARAISPLCRPSNGSGVCHNFVVGSCCFSGANKIQLLTYHADTRLFECSATWAHEEEVCGIWGSPALAGPSLLGVSSPSCCRVFRVPDILAEELQVVAEFNLKGAQILWDLNGPQNEVRVVAGNTLQVCSLSGDKIGSVIRALSVDGCTKVNSAAIDPHQPSVCLVVGEGVGLVVFDLRIKNPVSIPGTAALHGMGPTCAVDFSCTTTNRFLTAGGDGCVHFRDLRVDGSAYSVLMQNHIRAHEHCVLKALFNPSDDSLFISSSSDNTLRLWDFSGVTHEKEKPMCVKRLADFSDSVMDACWSSGSPWVFAGVSFNGKVLVDEAPGRCSRDS</sequence>
<dbReference type="SMART" id="SM00320">
    <property type="entry name" value="WD40"/>
    <property type="match status" value="3"/>
</dbReference>
<dbReference type="SUPFAM" id="SSF50978">
    <property type="entry name" value="WD40 repeat-like"/>
    <property type="match status" value="1"/>
</dbReference>
<dbReference type="Pfam" id="PF23609">
    <property type="entry name" value="Beta-prop_EIPR1"/>
    <property type="match status" value="1"/>
</dbReference>
<dbReference type="Gene3D" id="2.130.10.10">
    <property type="entry name" value="YVTN repeat-like/Quinoprotein amine dehydrogenase"/>
    <property type="match status" value="1"/>
</dbReference>
<reference evidence="6" key="1">
    <citation type="journal article" date="2012" name="Proc. Natl. Acad. Sci. U.S.A.">
        <title>Antigenic diversity is generated by distinct evolutionary mechanisms in African trypanosome species.</title>
        <authorList>
            <person name="Jackson A.P."/>
            <person name="Berry A."/>
            <person name="Aslett M."/>
            <person name="Allison H.C."/>
            <person name="Burton P."/>
            <person name="Vavrova-Anderson J."/>
            <person name="Brown R."/>
            <person name="Browne H."/>
            <person name="Corton N."/>
            <person name="Hauser H."/>
            <person name="Gamble J."/>
            <person name="Gilderthorp R."/>
            <person name="Marcello L."/>
            <person name="McQuillan J."/>
            <person name="Otto T.D."/>
            <person name="Quail M.A."/>
            <person name="Sanders M.J."/>
            <person name="van Tonder A."/>
            <person name="Ginger M.L."/>
            <person name="Field M.C."/>
            <person name="Barry J.D."/>
            <person name="Hertz-Fowler C."/>
            <person name="Berriman M."/>
        </authorList>
    </citation>
    <scope>NUCLEOTIDE SEQUENCE</scope>
    <source>
        <strain evidence="6">Y486</strain>
    </source>
</reference>
<dbReference type="VEuPathDB" id="TriTrypDB:TvY486_0501170"/>
<dbReference type="PROSITE" id="PS50082">
    <property type="entry name" value="WD_REPEATS_2"/>
    <property type="match status" value="1"/>
</dbReference>
<feature type="repeat" description="WD" evidence="4">
    <location>
        <begin position="246"/>
        <end position="281"/>
    </location>
</feature>
<dbReference type="InterPro" id="IPR040323">
    <property type="entry name" value="EIPR1"/>
</dbReference>
<dbReference type="InterPro" id="IPR001680">
    <property type="entry name" value="WD40_rpt"/>
</dbReference>
<protein>
    <recommendedName>
        <fullName evidence="5">EIPR1-like beta-propeller domain-containing protein</fullName>
    </recommendedName>
</protein>
<evidence type="ECO:0000259" key="5">
    <source>
        <dbReference type="Pfam" id="PF23609"/>
    </source>
</evidence>
<dbReference type="EMBL" id="HE573021">
    <property type="protein sequence ID" value="CCC47908.1"/>
    <property type="molecule type" value="Genomic_DNA"/>
</dbReference>
<organism evidence="6">
    <name type="scientific">Trypanosoma vivax (strain Y486)</name>
    <dbReference type="NCBI Taxonomy" id="1055687"/>
    <lineage>
        <taxon>Eukaryota</taxon>
        <taxon>Discoba</taxon>
        <taxon>Euglenozoa</taxon>
        <taxon>Kinetoplastea</taxon>
        <taxon>Metakinetoplastina</taxon>
        <taxon>Trypanosomatida</taxon>
        <taxon>Trypanosomatidae</taxon>
        <taxon>Trypanosoma</taxon>
        <taxon>Duttonella</taxon>
    </lineage>
</organism>
<dbReference type="InterPro" id="IPR059104">
    <property type="entry name" value="Beta-prop_EIPR1-like"/>
</dbReference>
<dbReference type="InterPro" id="IPR036322">
    <property type="entry name" value="WD40_repeat_dom_sf"/>
</dbReference>
<feature type="domain" description="EIPR1-like beta-propeller" evidence="5">
    <location>
        <begin position="1"/>
        <end position="278"/>
    </location>
</feature>
<keyword evidence="3" id="KW-0677">Repeat</keyword>
<dbReference type="PANTHER" id="PTHR14205">
    <property type="entry name" value="WD-REPEAT PROTEIN"/>
    <property type="match status" value="1"/>
</dbReference>
<accession>G0TVE2</accession>
<proteinExistence type="inferred from homology"/>
<comment type="similarity">
    <text evidence="1">Belongs to the WD repeat EIPR1 family.</text>
</comment>
<dbReference type="InterPro" id="IPR015943">
    <property type="entry name" value="WD40/YVTN_repeat-like_dom_sf"/>
</dbReference>
<name>G0TVE2_TRYVY</name>